<feature type="compositionally biased region" description="Basic residues" evidence="1">
    <location>
        <begin position="209"/>
        <end position="220"/>
    </location>
</feature>
<dbReference type="InterPro" id="IPR043502">
    <property type="entry name" value="DNA/RNA_pol_sf"/>
</dbReference>
<dbReference type="InterPro" id="IPR052055">
    <property type="entry name" value="Hepadnavirus_pol/RT"/>
</dbReference>
<dbReference type="SUPFAM" id="SSF56672">
    <property type="entry name" value="DNA/RNA polymerases"/>
    <property type="match status" value="1"/>
</dbReference>
<dbReference type="PANTHER" id="PTHR33050">
    <property type="entry name" value="REVERSE TRANSCRIPTASE DOMAIN-CONTAINING PROTEIN"/>
    <property type="match status" value="1"/>
</dbReference>
<evidence type="ECO:0000313" key="2">
    <source>
        <dbReference type="EMBL" id="KAL3396435.1"/>
    </source>
</evidence>
<dbReference type="Gene3D" id="3.30.70.270">
    <property type="match status" value="1"/>
</dbReference>
<evidence type="ECO:0000256" key="1">
    <source>
        <dbReference type="SAM" id="MobiDB-lite"/>
    </source>
</evidence>
<dbReference type="Proteomes" id="UP001627154">
    <property type="component" value="Unassembled WGS sequence"/>
</dbReference>
<comment type="caution">
    <text evidence="2">The sequence shown here is derived from an EMBL/GenBank/DDBJ whole genome shotgun (WGS) entry which is preliminary data.</text>
</comment>
<accession>A0ABD2WUL9</accession>
<proteinExistence type="predicted"/>
<organism evidence="2 3">
    <name type="scientific">Trichogramma kaykai</name>
    <dbReference type="NCBI Taxonomy" id="54128"/>
    <lineage>
        <taxon>Eukaryota</taxon>
        <taxon>Metazoa</taxon>
        <taxon>Ecdysozoa</taxon>
        <taxon>Arthropoda</taxon>
        <taxon>Hexapoda</taxon>
        <taxon>Insecta</taxon>
        <taxon>Pterygota</taxon>
        <taxon>Neoptera</taxon>
        <taxon>Endopterygota</taxon>
        <taxon>Hymenoptera</taxon>
        <taxon>Apocrita</taxon>
        <taxon>Proctotrupomorpha</taxon>
        <taxon>Chalcidoidea</taxon>
        <taxon>Trichogrammatidae</taxon>
        <taxon>Trichogramma</taxon>
    </lineage>
</organism>
<dbReference type="GO" id="GO:0071897">
    <property type="term" value="P:DNA biosynthetic process"/>
    <property type="evidence" value="ECO:0007669"/>
    <property type="project" value="UniProtKB-ARBA"/>
</dbReference>
<dbReference type="InterPro" id="IPR043128">
    <property type="entry name" value="Rev_trsase/Diguanyl_cyclase"/>
</dbReference>
<dbReference type="CDD" id="cd09275">
    <property type="entry name" value="RNase_HI_RT_DIRS1"/>
    <property type="match status" value="1"/>
</dbReference>
<dbReference type="PANTHER" id="PTHR33050:SF7">
    <property type="entry name" value="RIBONUCLEASE H"/>
    <property type="match status" value="1"/>
</dbReference>
<dbReference type="EMBL" id="JBJJXI010000071">
    <property type="protein sequence ID" value="KAL3396435.1"/>
    <property type="molecule type" value="Genomic_DNA"/>
</dbReference>
<feature type="compositionally biased region" description="Polar residues" evidence="1">
    <location>
        <begin position="236"/>
        <end position="246"/>
    </location>
</feature>
<gene>
    <name evidence="2" type="ORF">TKK_009605</name>
</gene>
<sequence>MIEKANKDSSTAATNNIKAPVNPDFINAIGKRMNEERVFAPDIHPELAARWKEVVEQGLPDKEREEIAKKCNLPKNCEFSDPPEINQEIKTVISQAIIARDDRIAAKQQKIVTGLSVISKMFAILTKDGRDLEDLPVIEGLSDAVKIFADVFRDESIIRRSLIAANINTSLRETITNTKCGKFLFGDRLDETIKSAKAMETAAKDLRMSKKTPSKTHNFSRPKNSSYPRRFKKNHQTSGGYKSQRPQNHRDKKRERDVLKPVVRFLRNKGFLSVIYLDDLLLFGDDREKCLKNTTTIELLESLGFIINYNKSRLVPNQRQSYLGMIYDSVGMQVELPKEKISKIRNIVDLKLNQSIKIRQFAKILGYLVSCCPGTNYGWVYTKSSEREKFLALLTQNNDYNSKMIINQKIMTELNWWRNINENAKNPIRSCTYDLEIFSDASKTSWGVFCNEKSAYGHWKDKEQKDSINLLELTAAFFGLKIFAKDLENCQILLHTDNITAISYINRMGGIQYENLNKIAQQIWQWCEARKIWIFASYIASSDNVDANRESRRLESNTEIELKGSAFETICKTFGEPIIDSFASRKNTKCKRYVSWKRDPNCVAIDAFTILWTNIYFYAFPPCSVILRALQKIKSERATGIMVVPDWPAQPWYLLFKSLLKSSLFKLKAKNYIIHSSNRREQIWDQTTLVAGILSAEP</sequence>
<feature type="region of interest" description="Disordered" evidence="1">
    <location>
        <begin position="204"/>
        <end position="256"/>
    </location>
</feature>
<reference evidence="2 3" key="1">
    <citation type="journal article" date="2024" name="bioRxiv">
        <title>A reference genome for Trichogramma kaykai: A tiny desert-dwelling parasitoid wasp with competing sex-ratio distorters.</title>
        <authorList>
            <person name="Culotta J."/>
            <person name="Lindsey A.R."/>
        </authorList>
    </citation>
    <scope>NUCLEOTIDE SEQUENCE [LARGE SCALE GENOMIC DNA]</scope>
    <source>
        <strain evidence="2 3">KSX58</strain>
    </source>
</reference>
<keyword evidence="3" id="KW-1185">Reference proteome</keyword>
<evidence type="ECO:0000313" key="3">
    <source>
        <dbReference type="Proteomes" id="UP001627154"/>
    </source>
</evidence>
<name>A0ABD2WUL9_9HYME</name>
<protein>
    <recommendedName>
        <fullName evidence="4">Reverse transcriptase domain-containing protein</fullName>
    </recommendedName>
</protein>
<evidence type="ECO:0008006" key="4">
    <source>
        <dbReference type="Google" id="ProtNLM"/>
    </source>
</evidence>
<dbReference type="AlphaFoldDB" id="A0ABD2WUL9"/>